<dbReference type="PANTHER" id="PTHR43877:SF1">
    <property type="entry name" value="ACETYLTRANSFERASE"/>
    <property type="match status" value="1"/>
</dbReference>
<evidence type="ECO:0000313" key="4">
    <source>
        <dbReference type="EMBL" id="WAH37185.1"/>
    </source>
</evidence>
<dbReference type="CDD" id="cd04301">
    <property type="entry name" value="NAT_SF"/>
    <property type="match status" value="2"/>
</dbReference>
<dbReference type="RefSeq" id="WP_268044633.1">
    <property type="nucleotide sequence ID" value="NZ_CP104064.1"/>
</dbReference>
<dbReference type="SUPFAM" id="SSF55729">
    <property type="entry name" value="Acyl-CoA N-acyltransferases (Nat)"/>
    <property type="match status" value="2"/>
</dbReference>
<dbReference type="Gene3D" id="3.40.630.30">
    <property type="match status" value="2"/>
</dbReference>
<dbReference type="Pfam" id="PF13508">
    <property type="entry name" value="Acetyltransf_7"/>
    <property type="match status" value="1"/>
</dbReference>
<gene>
    <name evidence="4" type="ORF">NZD86_01135</name>
</gene>
<dbReference type="InterPro" id="IPR050832">
    <property type="entry name" value="Bact_Acetyltransf"/>
</dbReference>
<dbReference type="Pfam" id="PF00583">
    <property type="entry name" value="Acetyltransf_1"/>
    <property type="match status" value="1"/>
</dbReference>
<feature type="domain" description="N-acetyltransferase" evidence="3">
    <location>
        <begin position="1"/>
        <end position="159"/>
    </location>
</feature>
<keyword evidence="1" id="KW-0808">Transferase</keyword>
<keyword evidence="5" id="KW-1185">Reference proteome</keyword>
<reference evidence="4" key="1">
    <citation type="submission" date="2022-08" db="EMBL/GenBank/DDBJ databases">
        <title>Alicyclobacillus dauci DSM2870, complete genome.</title>
        <authorList>
            <person name="Wang Q."/>
            <person name="Cai R."/>
            <person name="Wang Z."/>
        </authorList>
    </citation>
    <scope>NUCLEOTIDE SEQUENCE</scope>
    <source>
        <strain evidence="4">DSM 28700</strain>
    </source>
</reference>
<dbReference type="Proteomes" id="UP001164803">
    <property type="component" value="Chromosome"/>
</dbReference>
<organism evidence="4 5">
    <name type="scientific">Alicyclobacillus dauci</name>
    <dbReference type="NCBI Taxonomy" id="1475485"/>
    <lineage>
        <taxon>Bacteria</taxon>
        <taxon>Bacillati</taxon>
        <taxon>Bacillota</taxon>
        <taxon>Bacilli</taxon>
        <taxon>Bacillales</taxon>
        <taxon>Alicyclobacillaceae</taxon>
        <taxon>Alicyclobacillus</taxon>
    </lineage>
</organism>
<sequence length="315" mass="35814">MIRNYQSGDEAAIVALWNRACPKEPISMEMFVKRVLVDPNFDSEGLILYEEDGELLGFTLGIVRKLPLSGSDLEPENGWVTAFFVHPDHQRRGIAKKMFEAVEAFFTSRSRRYIFFSSYAPNYFVPGIDASRYPDARAFLDGQGYRVLYSPVAMDKNLVDFSIPADVHEVEDTRRKEGYVFEYLTPKLITQLVEFNDTKFNPDWARAVREAVGQGVPLNQILVAHKDGQIVAFCMYGAYDGVGERFGPFGVDDSLRGTGLGKVLLYKCLHDMKARGLHNAWFLWTGETSPAGHLYYRAGFEVTRRFDVMRKDLQA</sequence>
<feature type="domain" description="N-acetyltransferase" evidence="3">
    <location>
        <begin position="179"/>
        <end position="314"/>
    </location>
</feature>
<dbReference type="PROSITE" id="PS51186">
    <property type="entry name" value="GNAT"/>
    <property type="match status" value="2"/>
</dbReference>
<dbReference type="InterPro" id="IPR016181">
    <property type="entry name" value="Acyl_CoA_acyltransferase"/>
</dbReference>
<name>A0ABY6Z2T5_9BACL</name>
<proteinExistence type="predicted"/>
<evidence type="ECO:0000313" key="5">
    <source>
        <dbReference type="Proteomes" id="UP001164803"/>
    </source>
</evidence>
<evidence type="ECO:0000259" key="3">
    <source>
        <dbReference type="PROSITE" id="PS51186"/>
    </source>
</evidence>
<keyword evidence="2" id="KW-0012">Acyltransferase</keyword>
<dbReference type="InterPro" id="IPR000182">
    <property type="entry name" value="GNAT_dom"/>
</dbReference>
<accession>A0ABY6Z2T5</accession>
<dbReference type="EMBL" id="CP104064">
    <property type="protein sequence ID" value="WAH37185.1"/>
    <property type="molecule type" value="Genomic_DNA"/>
</dbReference>
<protein>
    <submittedName>
        <fullName evidence="4">GNAT family N-acetyltransferase</fullName>
    </submittedName>
</protein>
<evidence type="ECO:0000256" key="1">
    <source>
        <dbReference type="ARBA" id="ARBA00022679"/>
    </source>
</evidence>
<dbReference type="PANTHER" id="PTHR43877">
    <property type="entry name" value="AMINOALKYLPHOSPHONATE N-ACETYLTRANSFERASE-RELATED-RELATED"/>
    <property type="match status" value="1"/>
</dbReference>
<evidence type="ECO:0000256" key="2">
    <source>
        <dbReference type="ARBA" id="ARBA00023315"/>
    </source>
</evidence>